<protein>
    <submittedName>
        <fullName evidence="1">Uncharacterized protein</fullName>
    </submittedName>
</protein>
<gene>
    <name evidence="1" type="ORF">HZU75_11980</name>
</gene>
<dbReference type="AlphaFoldDB" id="A0A7D5ZER0"/>
<dbReference type="RefSeq" id="WP_180306269.1">
    <property type="nucleotide sequence ID" value="NZ_CP058952.1"/>
</dbReference>
<sequence>MQDEVIQIGNLQFKRSDIKQHWVDYESAKERAIRLEQQGNHYIGSPFGLLLAGVVSTWLRKKKRQPDAKQYLHIKTAKDDYCFSEDEVDFGVLLEKLGK</sequence>
<proteinExistence type="predicted"/>
<keyword evidence="2" id="KW-1185">Reference proteome</keyword>
<dbReference type="EMBL" id="CP058952">
    <property type="protein sequence ID" value="QLI82186.1"/>
    <property type="molecule type" value="Genomic_DNA"/>
</dbReference>
<reference evidence="1 2" key="1">
    <citation type="journal article" date="2016" name="Int. J. Syst. Evol. Microbiol.">
        <title>Chitinibacter fontanus sp. nov., isolated from a spring.</title>
        <authorList>
            <person name="Sheu S.Y."/>
            <person name="Li Y.S."/>
            <person name="Young C.C."/>
            <person name="Chen W.M."/>
        </authorList>
    </citation>
    <scope>NUCLEOTIDE SEQUENCE [LARGE SCALE GENOMIC DNA]</scope>
    <source>
        <strain evidence="1 2">STM-7</strain>
    </source>
</reference>
<accession>A0A7D5ZER0</accession>
<dbReference type="KEGG" id="cfon:HZU75_11980"/>
<name>A0A7D5ZER0_9NEIS</name>
<evidence type="ECO:0000313" key="1">
    <source>
        <dbReference type="EMBL" id="QLI82186.1"/>
    </source>
</evidence>
<evidence type="ECO:0000313" key="2">
    <source>
        <dbReference type="Proteomes" id="UP000510822"/>
    </source>
</evidence>
<dbReference type="Proteomes" id="UP000510822">
    <property type="component" value="Chromosome"/>
</dbReference>
<organism evidence="1 2">
    <name type="scientific">Chitinibacter fontanus</name>
    <dbReference type="NCBI Taxonomy" id="1737446"/>
    <lineage>
        <taxon>Bacteria</taxon>
        <taxon>Pseudomonadati</taxon>
        <taxon>Pseudomonadota</taxon>
        <taxon>Betaproteobacteria</taxon>
        <taxon>Neisseriales</taxon>
        <taxon>Chitinibacteraceae</taxon>
        <taxon>Chitinibacter</taxon>
    </lineage>
</organism>